<dbReference type="EMBL" id="CP036274">
    <property type="protein sequence ID" value="QDU31031.1"/>
    <property type="molecule type" value="Genomic_DNA"/>
</dbReference>
<name>A0A517YLD3_9BACT</name>
<protein>
    <submittedName>
        <fullName evidence="3">TadE-like protein</fullName>
    </submittedName>
</protein>
<organism evidence="3 4">
    <name type="scientific">Anatilimnocola aggregata</name>
    <dbReference type="NCBI Taxonomy" id="2528021"/>
    <lineage>
        <taxon>Bacteria</taxon>
        <taxon>Pseudomonadati</taxon>
        <taxon>Planctomycetota</taxon>
        <taxon>Planctomycetia</taxon>
        <taxon>Pirellulales</taxon>
        <taxon>Pirellulaceae</taxon>
        <taxon>Anatilimnocola</taxon>
    </lineage>
</organism>
<dbReference type="InterPro" id="IPR012495">
    <property type="entry name" value="TadE-like_dom"/>
</dbReference>
<gene>
    <name evidence="3" type="ORF">ETAA8_61840</name>
</gene>
<dbReference type="Proteomes" id="UP000315017">
    <property type="component" value="Chromosome"/>
</dbReference>
<keyword evidence="1" id="KW-1133">Transmembrane helix</keyword>
<evidence type="ECO:0000256" key="1">
    <source>
        <dbReference type="SAM" id="Phobius"/>
    </source>
</evidence>
<feature type="transmembrane region" description="Helical" evidence="1">
    <location>
        <begin position="29"/>
        <end position="51"/>
    </location>
</feature>
<dbReference type="Pfam" id="PF07811">
    <property type="entry name" value="TadE"/>
    <property type="match status" value="1"/>
</dbReference>
<dbReference type="AlphaFoldDB" id="A0A517YLD3"/>
<keyword evidence="1" id="KW-0472">Membrane</keyword>
<keyword evidence="4" id="KW-1185">Reference proteome</keyword>
<dbReference type="OrthoDB" id="9930629at2"/>
<evidence type="ECO:0000313" key="4">
    <source>
        <dbReference type="Proteomes" id="UP000315017"/>
    </source>
</evidence>
<sequence>MKLFGKSALVARAKQTAARRGIASAARRGAVLALELVLALPILLIVLVATVEFGILLMASQGVGAAASIGSRNAALPSSSRASVEAAVSTALDGYVWNGMEEVVIHVDYNDNAGFLPDEGANNRLANAPSGSLVSVSVNVFMDDAAPDLLRQFGISIANKELTTTFVTRKE</sequence>
<accession>A0A517YLD3</accession>
<evidence type="ECO:0000259" key="2">
    <source>
        <dbReference type="Pfam" id="PF07811"/>
    </source>
</evidence>
<feature type="domain" description="TadE-like" evidence="2">
    <location>
        <begin position="33"/>
        <end position="72"/>
    </location>
</feature>
<keyword evidence="1" id="KW-0812">Transmembrane</keyword>
<dbReference type="RefSeq" id="WP_145097485.1">
    <property type="nucleotide sequence ID" value="NZ_CP036274.1"/>
</dbReference>
<evidence type="ECO:0000313" key="3">
    <source>
        <dbReference type="EMBL" id="QDU31031.1"/>
    </source>
</evidence>
<proteinExistence type="predicted"/>
<reference evidence="3 4" key="1">
    <citation type="submission" date="2019-02" db="EMBL/GenBank/DDBJ databases">
        <title>Deep-cultivation of Planctomycetes and their phenomic and genomic characterization uncovers novel biology.</title>
        <authorList>
            <person name="Wiegand S."/>
            <person name="Jogler M."/>
            <person name="Boedeker C."/>
            <person name="Pinto D."/>
            <person name="Vollmers J."/>
            <person name="Rivas-Marin E."/>
            <person name="Kohn T."/>
            <person name="Peeters S.H."/>
            <person name="Heuer A."/>
            <person name="Rast P."/>
            <person name="Oberbeckmann S."/>
            <person name="Bunk B."/>
            <person name="Jeske O."/>
            <person name="Meyerdierks A."/>
            <person name="Storesund J.E."/>
            <person name="Kallscheuer N."/>
            <person name="Luecker S."/>
            <person name="Lage O.M."/>
            <person name="Pohl T."/>
            <person name="Merkel B.J."/>
            <person name="Hornburger P."/>
            <person name="Mueller R.-W."/>
            <person name="Bruemmer F."/>
            <person name="Labrenz M."/>
            <person name="Spormann A.M."/>
            <person name="Op den Camp H."/>
            <person name="Overmann J."/>
            <person name="Amann R."/>
            <person name="Jetten M.S.M."/>
            <person name="Mascher T."/>
            <person name="Medema M.H."/>
            <person name="Devos D.P."/>
            <person name="Kaster A.-K."/>
            <person name="Ovreas L."/>
            <person name="Rohde M."/>
            <person name="Galperin M.Y."/>
            <person name="Jogler C."/>
        </authorList>
    </citation>
    <scope>NUCLEOTIDE SEQUENCE [LARGE SCALE GENOMIC DNA]</scope>
    <source>
        <strain evidence="3 4">ETA_A8</strain>
    </source>
</reference>
<dbReference type="KEGG" id="aagg:ETAA8_61840"/>